<feature type="non-terminal residue" evidence="1">
    <location>
        <position position="259"/>
    </location>
</feature>
<protein>
    <submittedName>
        <fullName evidence="1">Uncharacterized protein</fullName>
    </submittedName>
</protein>
<sequence>RLSMKRGGWPIQAEGILGGTLRELRHKELSDNPLTKTYQQWMKRASKAGMRIYFYRLKGMESSLHEMEASYKALQGFGEVEGGKAKAGVAYHKGVKAVAAANKYIEDVNLAIDNVTRLAAFRSAVELLEAKAEGLTQAQKIAQNLTQEAIDGRAAIIGRDATVDFNQRGTLGPQMNALWVFSNATVQAAAIGIKAMRSRRVQKLMGGMVVTGFLLSELSFWFSEGDDGEEDWYSELLENEKHVLQTNWVYPNPWSNKGY</sequence>
<dbReference type="EMBL" id="BARS01034785">
    <property type="protein sequence ID" value="GAG26071.1"/>
    <property type="molecule type" value="Genomic_DNA"/>
</dbReference>
<comment type="caution">
    <text evidence="1">The sequence shown here is derived from an EMBL/GenBank/DDBJ whole genome shotgun (WGS) entry which is preliminary data.</text>
</comment>
<proteinExistence type="predicted"/>
<dbReference type="AlphaFoldDB" id="X0XM94"/>
<feature type="non-terminal residue" evidence="1">
    <location>
        <position position="1"/>
    </location>
</feature>
<evidence type="ECO:0000313" key="1">
    <source>
        <dbReference type="EMBL" id="GAG26071.1"/>
    </source>
</evidence>
<organism evidence="1">
    <name type="scientific">marine sediment metagenome</name>
    <dbReference type="NCBI Taxonomy" id="412755"/>
    <lineage>
        <taxon>unclassified sequences</taxon>
        <taxon>metagenomes</taxon>
        <taxon>ecological metagenomes</taxon>
    </lineage>
</organism>
<name>X0XM94_9ZZZZ</name>
<reference evidence="1" key="1">
    <citation type="journal article" date="2014" name="Front. Microbiol.">
        <title>High frequency of phylogenetically diverse reductive dehalogenase-homologous genes in deep subseafloor sedimentary metagenomes.</title>
        <authorList>
            <person name="Kawai M."/>
            <person name="Futagami T."/>
            <person name="Toyoda A."/>
            <person name="Takaki Y."/>
            <person name="Nishi S."/>
            <person name="Hori S."/>
            <person name="Arai W."/>
            <person name="Tsubouchi T."/>
            <person name="Morono Y."/>
            <person name="Uchiyama I."/>
            <person name="Ito T."/>
            <person name="Fujiyama A."/>
            <person name="Inagaki F."/>
            <person name="Takami H."/>
        </authorList>
    </citation>
    <scope>NUCLEOTIDE SEQUENCE</scope>
    <source>
        <strain evidence="1">Expedition CK06-06</strain>
    </source>
</reference>
<gene>
    <name evidence="1" type="ORF">S01H1_53698</name>
</gene>
<accession>X0XM94</accession>